<evidence type="ECO:0000259" key="22">
    <source>
        <dbReference type="PROSITE" id="PS51327"/>
    </source>
</evidence>
<organism evidence="23 24">
    <name type="scientific">Orchesella dallaii</name>
    <dbReference type="NCBI Taxonomy" id="48710"/>
    <lineage>
        <taxon>Eukaryota</taxon>
        <taxon>Metazoa</taxon>
        <taxon>Ecdysozoa</taxon>
        <taxon>Arthropoda</taxon>
        <taxon>Hexapoda</taxon>
        <taxon>Collembola</taxon>
        <taxon>Entomobryomorpha</taxon>
        <taxon>Entomobryoidea</taxon>
        <taxon>Orchesellidae</taxon>
        <taxon>Orchesellinae</taxon>
        <taxon>Orchesella</taxon>
    </lineage>
</organism>
<dbReference type="PROSITE" id="PS51327">
    <property type="entry name" value="DICER_DSRBF"/>
    <property type="match status" value="1"/>
</dbReference>
<keyword evidence="14" id="KW-0464">Manganese</keyword>
<accession>A0ABP1PQD7</accession>
<feature type="domain" description="RNase III" evidence="18">
    <location>
        <begin position="1490"/>
        <end position="1647"/>
    </location>
</feature>
<evidence type="ECO:0000256" key="15">
    <source>
        <dbReference type="ARBA" id="ARBA00035116"/>
    </source>
</evidence>
<evidence type="ECO:0000259" key="18">
    <source>
        <dbReference type="PROSITE" id="PS50142"/>
    </source>
</evidence>
<evidence type="ECO:0000256" key="7">
    <source>
        <dbReference type="ARBA" id="ARBA00022759"/>
    </source>
</evidence>
<dbReference type="InterPro" id="IPR003100">
    <property type="entry name" value="PAZ_dom"/>
</dbReference>
<evidence type="ECO:0000256" key="11">
    <source>
        <dbReference type="ARBA" id="ARBA00022842"/>
    </source>
</evidence>
<keyword evidence="3" id="KW-0540">Nuclease</keyword>
<dbReference type="SMART" id="SM00949">
    <property type="entry name" value="PAZ"/>
    <property type="match status" value="1"/>
</dbReference>
<name>A0ABP1PQD7_9HEXA</name>
<feature type="domain" description="RNase III" evidence="18">
    <location>
        <begin position="1244"/>
        <end position="1438"/>
    </location>
</feature>
<dbReference type="Gene3D" id="3.30.160.20">
    <property type="match status" value="1"/>
</dbReference>
<keyword evidence="13" id="KW-0943">RNA-mediated gene silencing</keyword>
<evidence type="ECO:0000256" key="13">
    <source>
        <dbReference type="ARBA" id="ARBA00023158"/>
    </source>
</evidence>
<dbReference type="EMBL" id="CAXLJM020000007">
    <property type="protein sequence ID" value="CAL8072085.1"/>
    <property type="molecule type" value="Genomic_DNA"/>
</dbReference>
<evidence type="ECO:0000256" key="2">
    <source>
        <dbReference type="ARBA" id="ARBA00001946"/>
    </source>
</evidence>
<dbReference type="Gene3D" id="3.40.50.300">
    <property type="entry name" value="P-loop containing nucleotide triphosphate hydrolases"/>
    <property type="match status" value="2"/>
</dbReference>
<dbReference type="InterPro" id="IPR001650">
    <property type="entry name" value="Helicase_C-like"/>
</dbReference>
<dbReference type="InterPro" id="IPR044441">
    <property type="entry name" value="DICER_DSRM"/>
</dbReference>
<dbReference type="InterPro" id="IPR014001">
    <property type="entry name" value="Helicase_ATP-bd"/>
</dbReference>
<dbReference type="Gene3D" id="1.10.1520.10">
    <property type="entry name" value="Ribonuclease III domain"/>
    <property type="match status" value="2"/>
</dbReference>
<feature type="domain" description="Helicase ATP-binding" evidence="20">
    <location>
        <begin position="92"/>
        <end position="279"/>
    </location>
</feature>
<evidence type="ECO:0000256" key="16">
    <source>
        <dbReference type="PROSITE-ProRule" id="PRU00657"/>
    </source>
</evidence>
<keyword evidence="4" id="KW-0479">Metal-binding</keyword>
<dbReference type="Pfam" id="PF04851">
    <property type="entry name" value="ResIII"/>
    <property type="match status" value="1"/>
</dbReference>
<comment type="caution">
    <text evidence="23">The sequence shown here is derived from an EMBL/GenBank/DDBJ whole genome shotgun (WGS) entry which is preliminary data.</text>
</comment>
<dbReference type="Gene3D" id="2.170.260.10">
    <property type="entry name" value="paz domain"/>
    <property type="match status" value="1"/>
</dbReference>
<sequence length="1750" mass="198676">MASGKLVAVDSKAAGILISDAMDVDTEVYDSDDCPSDVESENNIIGNVLGAEVRINNGEMKEARGNGNGNSLRANDFHKMDVIQDRPYQSELLKMAIERNVIICLPTGSGKTYIALKLAEHMLPSAIEKKQKIVFIANTVPLVNQQAGYFSANLINTAIQDDKYVRALTGDLNVDIWKEEEWDNVMTNYHILVMSTQILLDAITKAYVSWNQIALLILDECHHAQKSHPMALLMKNYGERRVGNDLSACGLPKVLGLTATIIIGNSKIEEIPKEINDIEKLLCCKAVTHRNYEEVLKYSTSTRFQIVTYNSTFKQTDPVCQDIIRFLQLLDKLHKNIVSDDVIETIQSIDHPSLTTEDQLFNKRKGVPQMLKTFLNDLLKTYEELGPYCAKLGAVVKMIIILKWIQQISNNSESDSSDEDSDYEISDNEDPVDAGVLLENVLTVLTSFMRRLESEMEAAVVRSIGSSDSVSHEAYIVRNCVSQKIFKLLEILRNKRPTNIIDDDDDSDELCGVVFCERRITANVLGWYLKKIVELYPDEYGFIRPEVMVGQSTLVTDTESARFTANRQAAVIRKFHAKELNILVATRVVEEGLDVPACNLIMRFDNVASYPSYVQSMGRARKRGAICYALIDAENETKEGLKLQSFKDFNKKLAEALEKNAFHVGEDEFESDNDIVDLIPPFCPKGPNGPKITATDAISIVHRYCSALSCDKIAALTPISWWRQIDGKKLQFSAFIQLPVLSPIRDIVEGAIMPDKTSAKRSAYLEACKLLYDANEFTDNLLPKPRSIDNYRCEFLDMLAEEIKPEKLTATRKVGTRGRIQQYAKQIPKIIEESRTVVPNEAASLYEVKIKIKNYTGDERAERLYCFKELGHSFGIITNAQLDNLPDFTLNANYGTFIVKVKKSKIDESGINLTGNEIGMLESFQHFLCDLVYEIKNPAVTSDRMHFLIAPLVGKSFNKTINWSLIRSCLDLDEENLLTKPNDDDRKRMNDVSQFDNALLVPWYKKPDQSMELLCSINIMKDSSALSEFDDLQKARTFQEYYARKYNVELFNPKLPLVVCKSVAKQLNFLTKKADGKERRKEIQRSIMKVIPELVNIHPFPASLFVQGRFLPSVLHRISRLLAANQIRQDVAKYFNWSVESIDERETMMPLNNSSVDELLSDMETEQDGYKDQQNVTLERTSPVTKKPKSRHPDSINPFTYTWNDFFDSEETKPKTYRDTKFCYPGPPIYKSDICLTSIDDVKFQSFDTETDFDKEKGPSIETVMEAFTLSNAQDNVSLEKLEVMGDSVLKIMVSLHVFRNFPTWDEGKMTLLRTKLISNLHLYQIGKKNQIGELLSGSFFIPDKNWLPLGMTIPKNFQQYTVSEDLDYDVFVRLRKSTVEEMKSMSSTDRFRELLEDVQGPLKKSSEHTNYTHSKIGDKSVADAVEALIGAYYMNGGIDGAIRIMEWLGLRAPKLDGSVSCYSRSTMLMPIESEEVIRKPKKQNIIMFLEDLEKVIQYKFKNPWLAVEALTHPTFIGNRETPCYERLEFVGDAVLDFLVTNYICTETKLTDPGKITDLRAALVNNVTFASLAVRYGLQTYLKYNSKTLADYISKFKAYQDEHNHEVGDPHKLYSDFDCPTVKEIEVPKVLGDIFESIAGAVFVDSGMSIDTTWKVFYCMMEKELVKFSKCIPKSPLRSLHEYYPGKVNFRKYDMDANPKNNKANSFSKYKVVYLQVPNCDEPIIGVGATIKEAKQAAAKYVVRTLKVGM</sequence>
<evidence type="ECO:0000259" key="21">
    <source>
        <dbReference type="PROSITE" id="PS51194"/>
    </source>
</evidence>
<dbReference type="SMART" id="SM00535">
    <property type="entry name" value="RIBOc"/>
    <property type="match status" value="2"/>
</dbReference>
<feature type="domain" description="Helicase C-terminal" evidence="21">
    <location>
        <begin position="502"/>
        <end position="665"/>
    </location>
</feature>
<dbReference type="PANTHER" id="PTHR14950:SF37">
    <property type="entry name" value="ENDORIBONUCLEASE DICER"/>
    <property type="match status" value="1"/>
</dbReference>
<comment type="similarity">
    <text evidence="15 16">Belongs to the helicase family. Dicer subfamily.</text>
</comment>
<evidence type="ECO:0000259" key="19">
    <source>
        <dbReference type="PROSITE" id="PS50821"/>
    </source>
</evidence>
<reference evidence="23 24" key="1">
    <citation type="submission" date="2024-08" db="EMBL/GenBank/DDBJ databases">
        <authorList>
            <person name="Cucini C."/>
            <person name="Frati F."/>
        </authorList>
    </citation>
    <scope>NUCLEOTIDE SEQUENCE [LARGE SCALE GENOMIC DNA]</scope>
</reference>
<evidence type="ECO:0000256" key="14">
    <source>
        <dbReference type="ARBA" id="ARBA00023211"/>
    </source>
</evidence>
<evidence type="ECO:0000256" key="12">
    <source>
        <dbReference type="ARBA" id="ARBA00022884"/>
    </source>
</evidence>
<dbReference type="Pfam" id="PF00271">
    <property type="entry name" value="Helicase_C"/>
    <property type="match status" value="1"/>
</dbReference>
<dbReference type="SMART" id="SM00487">
    <property type="entry name" value="DEXDc"/>
    <property type="match status" value="1"/>
</dbReference>
<dbReference type="Pfam" id="PF20932">
    <property type="entry name" value="Dicer_dsRBD"/>
    <property type="match status" value="1"/>
</dbReference>
<keyword evidence="9" id="KW-0347">Helicase</keyword>
<dbReference type="PROSITE" id="PS51192">
    <property type="entry name" value="HELICASE_ATP_BIND_1"/>
    <property type="match status" value="1"/>
</dbReference>
<dbReference type="Pfam" id="PF02170">
    <property type="entry name" value="PAZ"/>
    <property type="match status" value="1"/>
</dbReference>
<dbReference type="InterPro" id="IPR036085">
    <property type="entry name" value="PAZ_dom_sf"/>
</dbReference>
<protein>
    <submittedName>
        <fullName evidence="23">Uncharacterized protein</fullName>
    </submittedName>
</protein>
<dbReference type="InterPro" id="IPR038248">
    <property type="entry name" value="Dicer_dimer_sf"/>
</dbReference>
<keyword evidence="5" id="KW-0677">Repeat</keyword>
<dbReference type="PROSITE" id="PS50137">
    <property type="entry name" value="DS_RBD"/>
    <property type="match status" value="1"/>
</dbReference>
<dbReference type="InterPro" id="IPR006935">
    <property type="entry name" value="Helicase/UvrB_N"/>
</dbReference>
<evidence type="ECO:0000256" key="8">
    <source>
        <dbReference type="ARBA" id="ARBA00022801"/>
    </source>
</evidence>
<dbReference type="Pfam" id="PF03368">
    <property type="entry name" value="Dicer_dimer"/>
    <property type="match status" value="1"/>
</dbReference>
<proteinExistence type="inferred from homology"/>
<dbReference type="PROSITE" id="PS51194">
    <property type="entry name" value="HELICASE_CTER"/>
    <property type="match status" value="1"/>
</dbReference>
<keyword evidence="8" id="KW-0378">Hydrolase</keyword>
<dbReference type="InterPro" id="IPR005034">
    <property type="entry name" value="Dicer_dimerisation"/>
</dbReference>
<dbReference type="InterPro" id="IPR027417">
    <property type="entry name" value="P-loop_NTPase"/>
</dbReference>
<feature type="domain" description="Dicer dsRNA-binding fold" evidence="22">
    <location>
        <begin position="697"/>
        <end position="791"/>
    </location>
</feature>
<dbReference type="InterPro" id="IPR014720">
    <property type="entry name" value="dsRBD_dom"/>
</dbReference>
<dbReference type="Pfam" id="PF00636">
    <property type="entry name" value="Ribonuclease_3"/>
    <property type="match status" value="2"/>
</dbReference>
<evidence type="ECO:0000256" key="4">
    <source>
        <dbReference type="ARBA" id="ARBA00022723"/>
    </source>
</evidence>
<feature type="domain" description="DRBM" evidence="17">
    <location>
        <begin position="1675"/>
        <end position="1748"/>
    </location>
</feature>
<keyword evidence="7" id="KW-0255">Endonuclease</keyword>
<dbReference type="SUPFAM" id="SSF52540">
    <property type="entry name" value="P-loop containing nucleoside triphosphate hydrolases"/>
    <property type="match status" value="1"/>
</dbReference>
<evidence type="ECO:0000259" key="17">
    <source>
        <dbReference type="PROSITE" id="PS50137"/>
    </source>
</evidence>
<dbReference type="Proteomes" id="UP001642540">
    <property type="component" value="Unassembled WGS sequence"/>
</dbReference>
<evidence type="ECO:0000313" key="24">
    <source>
        <dbReference type="Proteomes" id="UP001642540"/>
    </source>
</evidence>
<evidence type="ECO:0000259" key="20">
    <source>
        <dbReference type="PROSITE" id="PS51192"/>
    </source>
</evidence>
<dbReference type="SMART" id="SM00490">
    <property type="entry name" value="HELICc"/>
    <property type="match status" value="1"/>
</dbReference>
<dbReference type="SUPFAM" id="SSF101690">
    <property type="entry name" value="PAZ domain"/>
    <property type="match status" value="1"/>
</dbReference>
<evidence type="ECO:0000256" key="10">
    <source>
        <dbReference type="ARBA" id="ARBA00022840"/>
    </source>
</evidence>
<comment type="cofactor">
    <cofactor evidence="2">
        <name>Mg(2+)</name>
        <dbReference type="ChEBI" id="CHEBI:18420"/>
    </cofactor>
</comment>
<keyword evidence="12 16" id="KW-0694">RNA-binding</keyword>
<keyword evidence="10" id="KW-0067">ATP-binding</keyword>
<evidence type="ECO:0000313" key="23">
    <source>
        <dbReference type="EMBL" id="CAL8072085.1"/>
    </source>
</evidence>
<evidence type="ECO:0000256" key="6">
    <source>
        <dbReference type="ARBA" id="ARBA00022741"/>
    </source>
</evidence>
<dbReference type="InterPro" id="IPR000999">
    <property type="entry name" value="RNase_III_dom"/>
</dbReference>
<comment type="cofactor">
    <cofactor evidence="1">
        <name>Mn(2+)</name>
        <dbReference type="ChEBI" id="CHEBI:29035"/>
    </cofactor>
</comment>
<dbReference type="SUPFAM" id="SSF69065">
    <property type="entry name" value="RNase III domain-like"/>
    <property type="match status" value="2"/>
</dbReference>
<dbReference type="PROSITE" id="PS50821">
    <property type="entry name" value="PAZ"/>
    <property type="match status" value="1"/>
</dbReference>
<evidence type="ECO:0000256" key="3">
    <source>
        <dbReference type="ARBA" id="ARBA00022722"/>
    </source>
</evidence>
<evidence type="ECO:0000256" key="1">
    <source>
        <dbReference type="ARBA" id="ARBA00001936"/>
    </source>
</evidence>
<dbReference type="InterPro" id="IPR036389">
    <property type="entry name" value="RNase_III_sf"/>
</dbReference>
<feature type="domain" description="PAZ" evidence="19">
    <location>
        <begin position="968"/>
        <end position="1099"/>
    </location>
</feature>
<keyword evidence="6" id="KW-0547">Nucleotide-binding</keyword>
<keyword evidence="24" id="KW-1185">Reference proteome</keyword>
<evidence type="ECO:0000256" key="9">
    <source>
        <dbReference type="ARBA" id="ARBA00022806"/>
    </source>
</evidence>
<dbReference type="CDD" id="cd00593">
    <property type="entry name" value="RIBOc"/>
    <property type="match status" value="2"/>
</dbReference>
<dbReference type="PROSITE" id="PS50142">
    <property type="entry name" value="RNASE_3_2"/>
    <property type="match status" value="2"/>
</dbReference>
<gene>
    <name evidence="23" type="ORF">ODALV1_LOCUS1993</name>
</gene>
<dbReference type="PANTHER" id="PTHR14950">
    <property type="entry name" value="DICER-RELATED"/>
    <property type="match status" value="1"/>
</dbReference>
<dbReference type="PROSITE" id="PS00517">
    <property type="entry name" value="RNASE_3_1"/>
    <property type="match status" value="1"/>
</dbReference>
<evidence type="ECO:0000256" key="5">
    <source>
        <dbReference type="ARBA" id="ARBA00022737"/>
    </source>
</evidence>
<keyword evidence="11" id="KW-0460">Magnesium</keyword>
<dbReference type="Gene3D" id="3.30.160.380">
    <property type="entry name" value="Dicer dimerisation domain"/>
    <property type="match status" value="1"/>
</dbReference>